<evidence type="ECO:0000256" key="4">
    <source>
        <dbReference type="ARBA" id="ARBA00022679"/>
    </source>
</evidence>
<dbReference type="GeneID" id="92515947"/>
<dbReference type="Gene3D" id="2.160.10.10">
    <property type="entry name" value="Hexapeptide repeat proteins"/>
    <property type="match status" value="1"/>
</dbReference>
<dbReference type="UniPathway" id="UPA00126">
    <property type="reaction ID" value="UER00930"/>
</dbReference>
<evidence type="ECO:0000256" key="6">
    <source>
        <dbReference type="ARBA" id="ARBA00023134"/>
    </source>
</evidence>
<evidence type="ECO:0000313" key="9">
    <source>
        <dbReference type="EMBL" id="KAG5478599.1"/>
    </source>
</evidence>
<evidence type="ECO:0000256" key="5">
    <source>
        <dbReference type="ARBA" id="ARBA00022741"/>
    </source>
</evidence>
<dbReference type="InterPro" id="IPR029044">
    <property type="entry name" value="Nucleotide-diphossugar_trans"/>
</dbReference>
<dbReference type="InterPro" id="IPR050486">
    <property type="entry name" value="Mannose-1P_guanyltransferase"/>
</dbReference>
<dbReference type="InterPro" id="IPR005835">
    <property type="entry name" value="NTP_transferase_dom"/>
</dbReference>
<dbReference type="KEGG" id="lmat:92515947"/>
<dbReference type="RefSeq" id="XP_067178540.1">
    <property type="nucleotide sequence ID" value="XM_067323435.1"/>
</dbReference>
<dbReference type="EMBL" id="JAFEUZ010000023">
    <property type="protein sequence ID" value="KAG5478599.1"/>
    <property type="molecule type" value="Genomic_DNA"/>
</dbReference>
<feature type="domain" description="Nucleotidyl transferase" evidence="7">
    <location>
        <begin position="11"/>
        <end position="236"/>
    </location>
</feature>
<comment type="caution">
    <text evidence="9">The sequence shown here is derived from an EMBL/GenBank/DDBJ whole genome shotgun (WGS) entry which is preliminary data.</text>
</comment>
<comment type="similarity">
    <text evidence="2">Belongs to the transferase hexapeptide repeat family.</text>
</comment>
<dbReference type="GO" id="GO:0004475">
    <property type="term" value="F:mannose-1-phosphate guanylyltransferase (GTP) activity"/>
    <property type="evidence" value="ECO:0007669"/>
    <property type="project" value="UniProtKB-EC"/>
</dbReference>
<feature type="domain" description="Mannose-1-phosphate guanyltransferase C-terminal" evidence="8">
    <location>
        <begin position="270"/>
        <end position="378"/>
    </location>
</feature>
<keyword evidence="10" id="KW-1185">Reference proteome</keyword>
<protein>
    <recommendedName>
        <fullName evidence="3">mannose-1-phosphate guanylyltransferase</fullName>
        <ecNumber evidence="3">2.7.7.13</ecNumber>
    </recommendedName>
</protein>
<comment type="pathway">
    <text evidence="1">Nucleotide-sugar biosynthesis; GDP-alpha-D-mannose biosynthesis; GDP-alpha-D-mannose from alpha-D-mannose 1-phosphate (GTP route): step 1/1.</text>
</comment>
<dbReference type="EC" id="2.7.7.13" evidence="3"/>
<dbReference type="Gene3D" id="3.90.550.10">
    <property type="entry name" value="Spore Coat Polysaccharide Biosynthesis Protein SpsA, Chain A"/>
    <property type="match status" value="1"/>
</dbReference>
<dbReference type="GO" id="GO:0005525">
    <property type="term" value="F:GTP binding"/>
    <property type="evidence" value="ECO:0007669"/>
    <property type="project" value="UniProtKB-KW"/>
</dbReference>
<dbReference type="InterPro" id="IPR045233">
    <property type="entry name" value="GMPPB_N"/>
</dbReference>
<reference evidence="10" key="1">
    <citation type="journal article" date="2021" name="Microbiol. Resour. Announc.">
        <title>LGAAP: Leishmaniinae Genome Assembly and Annotation Pipeline.</title>
        <authorList>
            <person name="Almutairi H."/>
            <person name="Urbaniak M.D."/>
            <person name="Bates M.D."/>
            <person name="Jariyapan N."/>
            <person name="Kwakye-Nuako G."/>
            <person name="Thomaz-Soccol V."/>
            <person name="Al-Salem W.S."/>
            <person name="Dillon R.J."/>
            <person name="Bates P.A."/>
            <person name="Gatherer D."/>
        </authorList>
    </citation>
    <scope>NUCLEOTIDE SEQUENCE [LARGE SCALE GENOMIC DNA]</scope>
</reference>
<gene>
    <name evidence="9" type="ORF">LSCM1_06001</name>
</gene>
<reference evidence="10" key="2">
    <citation type="journal article" date="2021" name="Sci. Data">
        <title>Chromosome-scale genome sequencing, assembly and annotation of six genomes from subfamily Leishmaniinae.</title>
        <authorList>
            <person name="Almutairi H."/>
            <person name="Urbaniak M.D."/>
            <person name="Bates M.D."/>
            <person name="Jariyapan N."/>
            <person name="Kwakye-Nuako G."/>
            <person name="Thomaz Soccol V."/>
            <person name="Al-Salem W.S."/>
            <person name="Dillon R.J."/>
            <person name="Bates P.A."/>
            <person name="Gatherer D."/>
        </authorList>
    </citation>
    <scope>NUCLEOTIDE SEQUENCE [LARGE SCALE GENOMIC DNA]</scope>
</reference>
<dbReference type="PANTHER" id="PTHR22572">
    <property type="entry name" value="SUGAR-1-PHOSPHATE GUANYL TRANSFERASE"/>
    <property type="match status" value="1"/>
</dbReference>
<dbReference type="InterPro" id="IPR056729">
    <property type="entry name" value="GMPPB_C"/>
</dbReference>
<evidence type="ECO:0000256" key="3">
    <source>
        <dbReference type="ARBA" id="ARBA00012387"/>
    </source>
</evidence>
<evidence type="ECO:0000313" key="10">
    <source>
        <dbReference type="Proteomes" id="UP000673552"/>
    </source>
</evidence>
<dbReference type="CDD" id="cd06425">
    <property type="entry name" value="M1P_guanylylT_B_like_N"/>
    <property type="match status" value="1"/>
</dbReference>
<dbReference type="OrthoDB" id="1733332at2759"/>
<organism evidence="9 10">
    <name type="scientific">Leishmania martiniquensis</name>
    <dbReference type="NCBI Taxonomy" id="1580590"/>
    <lineage>
        <taxon>Eukaryota</taxon>
        <taxon>Discoba</taxon>
        <taxon>Euglenozoa</taxon>
        <taxon>Kinetoplastea</taxon>
        <taxon>Metakinetoplastina</taxon>
        <taxon>Trypanosomatida</taxon>
        <taxon>Trypanosomatidae</taxon>
        <taxon>Leishmaniinae</taxon>
        <taxon>Leishmania</taxon>
    </lineage>
</organism>
<evidence type="ECO:0000256" key="2">
    <source>
        <dbReference type="ARBA" id="ARBA00007274"/>
    </source>
</evidence>
<name>A0A836GT78_9TRYP</name>
<evidence type="ECO:0000259" key="7">
    <source>
        <dbReference type="Pfam" id="PF00483"/>
    </source>
</evidence>
<evidence type="ECO:0000259" key="8">
    <source>
        <dbReference type="Pfam" id="PF25087"/>
    </source>
</evidence>
<proteinExistence type="inferred from homology"/>
<dbReference type="SUPFAM" id="SSF53448">
    <property type="entry name" value="Nucleotide-diphospho-sugar transferases"/>
    <property type="match status" value="1"/>
</dbReference>
<dbReference type="AlphaFoldDB" id="A0A836GT78"/>
<keyword evidence="6" id="KW-0342">GTP-binding</keyword>
<sequence>MSGSDGQGMRALILVGGFGTRLRPLTLTTPKPLVPFCNKPMIVHQIEALKAVGVTEVILAVAYRPDAMKAEMDEWSRKLGVSFVFSVEEEPLGTAGPLALARDILMQDDKPFFVLNSDVTCTFPMQELLSFHKSHGGEGTIMVSQVSQWDRYGVVVYSPENYRIERFVEKPKTFVGDRINAGIYVFNKSILNRIPPRRASIEKEIFPAMAADRELYAFNLSGFWMDVGQPKDYIVGMTKFIPSLAGSDRETDELCSEAKEHPRGGRFTVVGTSLIHPSAKIGDGAVIGPNASIGANCVIGEACCIENAAILENSKLGKGSMVSRSIVGWNNRIGQWCHIEDISVLGEDVEVKDGVILIGNKVLPNKDVGEHHFEPGIIM</sequence>
<evidence type="ECO:0000256" key="1">
    <source>
        <dbReference type="ARBA" id="ARBA00004823"/>
    </source>
</evidence>
<accession>A0A836GT78</accession>
<dbReference type="GO" id="GO:0009298">
    <property type="term" value="P:GDP-mannose biosynthetic process"/>
    <property type="evidence" value="ECO:0007669"/>
    <property type="project" value="UniProtKB-UniPathway"/>
</dbReference>
<dbReference type="Pfam" id="PF25087">
    <property type="entry name" value="GMPPB_C"/>
    <property type="match status" value="1"/>
</dbReference>
<keyword evidence="4" id="KW-0808">Transferase</keyword>
<dbReference type="Proteomes" id="UP000673552">
    <property type="component" value="Unassembled WGS sequence"/>
</dbReference>
<dbReference type="Pfam" id="PF00483">
    <property type="entry name" value="NTP_transferase"/>
    <property type="match status" value="1"/>
</dbReference>
<dbReference type="FunFam" id="3.90.550.10:FF:000013">
    <property type="entry name" value="mannose-1-phosphate guanyltransferase beta"/>
    <property type="match status" value="1"/>
</dbReference>
<keyword evidence="5" id="KW-0547">Nucleotide-binding</keyword>